<evidence type="ECO:0000256" key="6">
    <source>
        <dbReference type="ARBA" id="ARBA00022723"/>
    </source>
</evidence>
<dbReference type="OMA" id="GDVIPPW"/>
<dbReference type="Proteomes" id="UP000000561">
    <property type="component" value="Chromosome 19"/>
</dbReference>
<dbReference type="PANTHER" id="PTHR46223">
    <property type="entry name" value="HISTONE-LYSINE N-METHYLTRANSFERASE SUV39H"/>
    <property type="match status" value="1"/>
</dbReference>
<comment type="subcellular location">
    <subcellularLocation>
        <location evidence="1">Chromosome</location>
    </subcellularLocation>
</comment>
<dbReference type="Pfam" id="PF05033">
    <property type="entry name" value="Pre-SET"/>
    <property type="match status" value="1"/>
</dbReference>
<dbReference type="OrthoDB" id="308383at2759"/>
<sequence>MGSPTAAGVASMSSMGAASLRRDEEGTDRENRDEEAEMLASQEIKALSRLRSDARYAERVRSVDTGQALQMALNTNARRYYAHHEACRLLDYFHAWVHECEIGMHGLEIHNSHATSLGDVIPPWNFIWLDRYVCDPSIASINEMASPIRPISDHGVTDELGVNYGCECQDDVCDPLTCACLQRAADCYPYSKSQYHLMMASATAHADAHPTPASTTRREFMYDSQGHLKSGIARGTPIFECNKWCSCSSHCHNRVVQKGKKARLAFCKMAPNRWGITALEDLRAGTFVGTVGGELMDRAEADRRASVYQAKLRSTYLQPLDEHVIKVHVIRQMVETHLARRNELALYRRTAAGRRMLVELVTKMVDHVEAYQAYRVQRDAHVDASNDASGSAHASTSACTHSTRDQHGLIPPFLSLTPAEQAAARTMYNAYRSQAPDLSIDSALWANHTRFFTRSPNPNVYQVPVYTDDTSITRPLLAFFTSRTVHTGEHLSFNHPYIPQSPQLPLDIS</sequence>
<dbReference type="GO" id="GO:0005634">
    <property type="term" value="C:nucleus"/>
    <property type="evidence" value="ECO:0007669"/>
    <property type="project" value="InterPro"/>
</dbReference>
<feature type="domain" description="Pre-SET" evidence="9">
    <location>
        <begin position="164"/>
        <end position="259"/>
    </location>
</feature>
<dbReference type="AlphaFoldDB" id="A0A0D1DQS6"/>
<feature type="compositionally biased region" description="Low complexity" evidence="8">
    <location>
        <begin position="1"/>
        <end position="19"/>
    </location>
</feature>
<dbReference type="Pfam" id="PF00856">
    <property type="entry name" value="SET"/>
    <property type="match status" value="1"/>
</dbReference>
<dbReference type="InParanoid" id="A0A0D1DQS6"/>
<keyword evidence="7" id="KW-0862">Zinc</keyword>
<dbReference type="InterPro" id="IPR001214">
    <property type="entry name" value="SET_dom"/>
</dbReference>
<evidence type="ECO:0000256" key="8">
    <source>
        <dbReference type="SAM" id="MobiDB-lite"/>
    </source>
</evidence>
<dbReference type="GO" id="GO:0005694">
    <property type="term" value="C:chromosome"/>
    <property type="evidence" value="ECO:0007669"/>
    <property type="project" value="UniProtKB-SubCell"/>
</dbReference>
<gene>
    <name evidence="10" type="ORF">UMAG_05327</name>
</gene>
<reference evidence="10 11" key="1">
    <citation type="journal article" date="2006" name="Nature">
        <title>Insights from the genome of the biotrophic fungal plant pathogen Ustilago maydis.</title>
        <authorList>
            <person name="Kamper J."/>
            <person name="Kahmann R."/>
            <person name="Bolker M."/>
            <person name="Ma L.J."/>
            <person name="Brefort T."/>
            <person name="Saville B.J."/>
            <person name="Banuett F."/>
            <person name="Kronstad J.W."/>
            <person name="Gold S.E."/>
            <person name="Muller O."/>
            <person name="Perlin M.H."/>
            <person name="Wosten H.A."/>
            <person name="de Vries R."/>
            <person name="Ruiz-Herrera J."/>
            <person name="Reynaga-Pena C.G."/>
            <person name="Snetselaar K."/>
            <person name="McCann M."/>
            <person name="Perez-Martin J."/>
            <person name="Feldbrugge M."/>
            <person name="Basse C.W."/>
            <person name="Steinberg G."/>
            <person name="Ibeas J.I."/>
            <person name="Holloman W."/>
            <person name="Guzman P."/>
            <person name="Farman M."/>
            <person name="Stajich J.E."/>
            <person name="Sentandreu R."/>
            <person name="Gonzalez-Prieto J.M."/>
            <person name="Kennell J.C."/>
            <person name="Molina L."/>
            <person name="Schirawski J."/>
            <person name="Mendoza-Mendoza A."/>
            <person name="Greilinger D."/>
            <person name="Munch K."/>
            <person name="Rossel N."/>
            <person name="Scherer M."/>
            <person name="Vranes M."/>
            <person name="Ladendorf O."/>
            <person name="Vincon V."/>
            <person name="Fuchs U."/>
            <person name="Sandrock B."/>
            <person name="Meng S."/>
            <person name="Ho E.C."/>
            <person name="Cahill M.J."/>
            <person name="Boyce K.J."/>
            <person name="Klose J."/>
            <person name="Klosterman S.J."/>
            <person name="Deelstra H.J."/>
            <person name="Ortiz-Castellanos L."/>
            <person name="Li W."/>
            <person name="Sanchez-Alonso P."/>
            <person name="Schreier P.H."/>
            <person name="Hauser-Hahn I."/>
            <person name="Vaupel M."/>
            <person name="Koopmann E."/>
            <person name="Friedrich G."/>
            <person name="Voss H."/>
            <person name="Schluter T."/>
            <person name="Margolis J."/>
            <person name="Platt D."/>
            <person name="Swimmer C."/>
            <person name="Gnirke A."/>
            <person name="Chen F."/>
            <person name="Vysotskaia V."/>
            <person name="Mannhaupt G."/>
            <person name="Guldener U."/>
            <person name="Munsterkotter M."/>
            <person name="Haase D."/>
            <person name="Oesterheld M."/>
            <person name="Mewes H.W."/>
            <person name="Mauceli E.W."/>
            <person name="DeCaprio D."/>
            <person name="Wade C.M."/>
            <person name="Butler J."/>
            <person name="Young S."/>
            <person name="Jaffe D.B."/>
            <person name="Calvo S."/>
            <person name="Nusbaum C."/>
            <person name="Galagan J."/>
            <person name="Birren B.W."/>
        </authorList>
    </citation>
    <scope>NUCLEOTIDE SEQUENCE [LARGE SCALE GENOMIC DNA]</scope>
    <source>
        <strain evidence="11">DSM 14603 / FGSC 9021 / UM521</strain>
    </source>
</reference>
<dbReference type="KEGG" id="uma:UMAG_05327"/>
<feature type="region of interest" description="Disordered" evidence="8">
    <location>
        <begin position="385"/>
        <end position="404"/>
    </location>
</feature>
<keyword evidence="4" id="KW-0808">Transferase</keyword>
<dbReference type="GeneID" id="23565247"/>
<accession>A0A0D1DQS6</accession>
<evidence type="ECO:0000256" key="3">
    <source>
        <dbReference type="ARBA" id="ARBA00022603"/>
    </source>
</evidence>
<dbReference type="InterPro" id="IPR046341">
    <property type="entry name" value="SET_dom_sf"/>
</dbReference>
<dbReference type="eggNOG" id="KOG1082">
    <property type="taxonomic scope" value="Eukaryota"/>
</dbReference>
<dbReference type="VEuPathDB" id="FungiDB:UMAG_05327"/>
<evidence type="ECO:0000259" key="9">
    <source>
        <dbReference type="PROSITE" id="PS50867"/>
    </source>
</evidence>
<keyword evidence="11" id="KW-1185">Reference proteome</keyword>
<dbReference type="Gene3D" id="2.170.270.10">
    <property type="entry name" value="SET domain"/>
    <property type="match status" value="2"/>
</dbReference>
<protein>
    <recommendedName>
        <fullName evidence="9">Pre-SET domain-containing protein</fullName>
    </recommendedName>
</protein>
<dbReference type="PANTHER" id="PTHR46223:SF3">
    <property type="entry name" value="HISTONE-LYSINE N-METHYLTRANSFERASE SET-23"/>
    <property type="match status" value="1"/>
</dbReference>
<dbReference type="PROSITE" id="PS50867">
    <property type="entry name" value="PRE_SET"/>
    <property type="match status" value="1"/>
</dbReference>
<feature type="compositionally biased region" description="Low complexity" evidence="8">
    <location>
        <begin position="388"/>
        <end position="401"/>
    </location>
</feature>
<organism evidence="10 11">
    <name type="scientific">Mycosarcoma maydis</name>
    <name type="common">Corn smut fungus</name>
    <name type="synonym">Ustilago maydis</name>
    <dbReference type="NCBI Taxonomy" id="5270"/>
    <lineage>
        <taxon>Eukaryota</taxon>
        <taxon>Fungi</taxon>
        <taxon>Dikarya</taxon>
        <taxon>Basidiomycota</taxon>
        <taxon>Ustilaginomycotina</taxon>
        <taxon>Ustilaginomycetes</taxon>
        <taxon>Ustilaginales</taxon>
        <taxon>Ustilaginaceae</taxon>
        <taxon>Mycosarcoma</taxon>
    </lineage>
</organism>
<dbReference type="STRING" id="237631.A0A0D1DQS6"/>
<keyword evidence="6" id="KW-0479">Metal-binding</keyword>
<feature type="compositionally biased region" description="Basic and acidic residues" evidence="8">
    <location>
        <begin position="20"/>
        <end position="32"/>
    </location>
</feature>
<evidence type="ECO:0000256" key="7">
    <source>
        <dbReference type="ARBA" id="ARBA00022833"/>
    </source>
</evidence>
<dbReference type="SUPFAM" id="SSF82199">
    <property type="entry name" value="SET domain"/>
    <property type="match status" value="1"/>
</dbReference>
<dbReference type="EMBL" id="CM003158">
    <property type="protein sequence ID" value="KIS66326.1"/>
    <property type="molecule type" value="Genomic_DNA"/>
</dbReference>
<keyword evidence="3" id="KW-0489">Methyltransferase</keyword>
<evidence type="ECO:0000313" key="11">
    <source>
        <dbReference type="Proteomes" id="UP000000561"/>
    </source>
</evidence>
<dbReference type="GO" id="GO:0032259">
    <property type="term" value="P:methylation"/>
    <property type="evidence" value="ECO:0007669"/>
    <property type="project" value="UniProtKB-KW"/>
</dbReference>
<name>A0A0D1DQS6_MYCMD</name>
<dbReference type="RefSeq" id="XP_011392032.1">
    <property type="nucleotide sequence ID" value="XM_011393730.1"/>
</dbReference>
<evidence type="ECO:0000256" key="2">
    <source>
        <dbReference type="ARBA" id="ARBA00022454"/>
    </source>
</evidence>
<feature type="region of interest" description="Disordered" evidence="8">
    <location>
        <begin position="1"/>
        <end position="37"/>
    </location>
</feature>
<dbReference type="GO" id="GO:0042054">
    <property type="term" value="F:histone methyltransferase activity"/>
    <property type="evidence" value="ECO:0007669"/>
    <property type="project" value="InterPro"/>
</dbReference>
<evidence type="ECO:0000256" key="5">
    <source>
        <dbReference type="ARBA" id="ARBA00022691"/>
    </source>
</evidence>
<keyword evidence="2" id="KW-0158">Chromosome</keyword>
<proteinExistence type="predicted"/>
<evidence type="ECO:0000256" key="4">
    <source>
        <dbReference type="ARBA" id="ARBA00022679"/>
    </source>
</evidence>
<evidence type="ECO:0000313" key="10">
    <source>
        <dbReference type="EMBL" id="KIS66326.1"/>
    </source>
</evidence>
<dbReference type="InterPro" id="IPR007728">
    <property type="entry name" value="Pre-SET_dom"/>
</dbReference>
<keyword evidence="5" id="KW-0949">S-adenosyl-L-methionine</keyword>
<evidence type="ECO:0000256" key="1">
    <source>
        <dbReference type="ARBA" id="ARBA00004286"/>
    </source>
</evidence>
<dbReference type="GO" id="GO:0008270">
    <property type="term" value="F:zinc ion binding"/>
    <property type="evidence" value="ECO:0007669"/>
    <property type="project" value="InterPro"/>
</dbReference>
<dbReference type="InterPro" id="IPR050973">
    <property type="entry name" value="H3K9_Histone-Lys_N-MTase"/>
</dbReference>